<dbReference type="PANTHER" id="PTHR31268">
    <property type="match status" value="1"/>
</dbReference>
<organism evidence="5 6">
    <name type="scientific">Lasiosphaeria miniovina</name>
    <dbReference type="NCBI Taxonomy" id="1954250"/>
    <lineage>
        <taxon>Eukaryota</taxon>
        <taxon>Fungi</taxon>
        <taxon>Dikarya</taxon>
        <taxon>Ascomycota</taxon>
        <taxon>Pezizomycotina</taxon>
        <taxon>Sordariomycetes</taxon>
        <taxon>Sordariomycetidae</taxon>
        <taxon>Sordariales</taxon>
        <taxon>Lasiosphaeriaceae</taxon>
        <taxon>Lasiosphaeria</taxon>
    </lineage>
</organism>
<dbReference type="InterPro" id="IPR013785">
    <property type="entry name" value="Aldolase_TIM"/>
</dbReference>
<proteinExistence type="inferred from homology"/>
<dbReference type="PANTHER" id="PTHR31268:SF32">
    <property type="entry name" value="GALACTINOL--SUCROSE GALACTOSYLTRANSFERASE 2-RELATED"/>
    <property type="match status" value="1"/>
</dbReference>
<dbReference type="FunFam" id="3.20.20.70:FF:000222">
    <property type="entry name" value="Raffinose synthase Sip1 protein"/>
    <property type="match status" value="1"/>
</dbReference>
<dbReference type="GO" id="GO:0004557">
    <property type="term" value="F:alpha-galactosidase activity"/>
    <property type="evidence" value="ECO:0007669"/>
    <property type="project" value="UniProtKB-EC"/>
</dbReference>
<comment type="catalytic activity">
    <reaction evidence="1">
        <text>Hydrolysis of terminal, non-reducing alpha-D-galactose residues in alpha-D-galactosides, including galactose oligosaccharides, galactomannans and galactolipids.</text>
        <dbReference type="EC" id="3.2.1.22"/>
    </reaction>
</comment>
<reference evidence="5" key="1">
    <citation type="submission" date="2023-06" db="EMBL/GenBank/DDBJ databases">
        <title>Genome-scale phylogeny and comparative genomics of the fungal order Sordariales.</title>
        <authorList>
            <consortium name="Lawrence Berkeley National Laboratory"/>
            <person name="Hensen N."/>
            <person name="Bonometti L."/>
            <person name="Westerberg I."/>
            <person name="Brannstrom I.O."/>
            <person name="Guillou S."/>
            <person name="Cros-Aarteil S."/>
            <person name="Calhoun S."/>
            <person name="Haridas S."/>
            <person name="Kuo A."/>
            <person name="Mondo S."/>
            <person name="Pangilinan J."/>
            <person name="Riley R."/>
            <person name="LaButti K."/>
            <person name="Andreopoulos B."/>
            <person name="Lipzen A."/>
            <person name="Chen C."/>
            <person name="Yanf M."/>
            <person name="Daum C."/>
            <person name="Ng V."/>
            <person name="Clum A."/>
            <person name="Steindorff A."/>
            <person name="Ohm R."/>
            <person name="Martin F."/>
            <person name="Silar P."/>
            <person name="Natvig D."/>
            <person name="Lalanne C."/>
            <person name="Gautier V."/>
            <person name="Ament-velasquez S.L."/>
            <person name="Kruys A."/>
            <person name="Hutchinson M.I."/>
            <person name="Powell A.J."/>
            <person name="Barry K."/>
            <person name="Miller A.N."/>
            <person name="Grigoriev I.V."/>
            <person name="Debuchy R."/>
            <person name="Gladieux P."/>
            <person name="Thoren M.H."/>
            <person name="Johannesson H."/>
        </authorList>
    </citation>
    <scope>NUCLEOTIDE SEQUENCE</scope>
    <source>
        <strain evidence="5">SMH2392-1A</strain>
    </source>
</reference>
<evidence type="ECO:0000313" key="6">
    <source>
        <dbReference type="Proteomes" id="UP001172101"/>
    </source>
</evidence>
<protein>
    <submittedName>
        <fullName evidence="5">Raffinose synthase Sip1</fullName>
    </submittedName>
</protein>
<evidence type="ECO:0000256" key="3">
    <source>
        <dbReference type="ARBA" id="ARBA00023277"/>
    </source>
</evidence>
<accession>A0AA40BIW2</accession>
<dbReference type="RefSeq" id="XP_060303921.1">
    <property type="nucleotide sequence ID" value="XM_060444755.1"/>
</dbReference>
<dbReference type="Gene3D" id="3.20.20.70">
    <property type="entry name" value="Aldolase class I"/>
    <property type="match status" value="1"/>
</dbReference>
<evidence type="ECO:0000256" key="1">
    <source>
        <dbReference type="ARBA" id="ARBA00001255"/>
    </source>
</evidence>
<keyword evidence="6" id="KW-1185">Reference proteome</keyword>
<dbReference type="Proteomes" id="UP001172101">
    <property type="component" value="Unassembled WGS sequence"/>
</dbReference>
<dbReference type="InterPro" id="IPR008811">
    <property type="entry name" value="Glycosyl_hydrolases_36"/>
</dbReference>
<dbReference type="InterPro" id="IPR017853">
    <property type="entry name" value="GH"/>
</dbReference>
<name>A0AA40BIW2_9PEZI</name>
<evidence type="ECO:0000313" key="5">
    <source>
        <dbReference type="EMBL" id="KAK0735044.1"/>
    </source>
</evidence>
<evidence type="ECO:0000256" key="4">
    <source>
        <dbReference type="ARBA" id="ARBA00049426"/>
    </source>
</evidence>
<dbReference type="AlphaFoldDB" id="A0AA40BIW2"/>
<comment type="similarity">
    <text evidence="2">Belongs to the glycosyl hydrolases 36 family.</text>
</comment>
<evidence type="ECO:0000256" key="2">
    <source>
        <dbReference type="ARBA" id="ARBA00007240"/>
    </source>
</evidence>
<comment type="catalytic activity">
    <reaction evidence="4">
        <text>alpha-D-galactosyl-(1-&gt;3)-1D-myo-inositol + sucrose = raffinose + myo-inositol</text>
        <dbReference type="Rhea" id="RHEA:20161"/>
        <dbReference type="ChEBI" id="CHEBI:16634"/>
        <dbReference type="ChEBI" id="CHEBI:17268"/>
        <dbReference type="ChEBI" id="CHEBI:17505"/>
        <dbReference type="ChEBI" id="CHEBI:17992"/>
        <dbReference type="EC" id="2.4.1.82"/>
    </reaction>
</comment>
<dbReference type="GO" id="GO:0047274">
    <property type="term" value="F:galactinol-sucrose galactosyltransferase activity"/>
    <property type="evidence" value="ECO:0007669"/>
    <property type="project" value="UniProtKB-EC"/>
</dbReference>
<comment type="caution">
    <text evidence="5">The sequence shown here is derived from an EMBL/GenBank/DDBJ whole genome shotgun (WGS) entry which is preliminary data.</text>
</comment>
<dbReference type="GeneID" id="85328025"/>
<gene>
    <name evidence="5" type="ORF">B0T26DRAFT_746870</name>
</gene>
<dbReference type="Pfam" id="PF05691">
    <property type="entry name" value="Raffinose_syn"/>
    <property type="match status" value="1"/>
</dbReference>
<dbReference type="SUPFAM" id="SSF51445">
    <property type="entry name" value="(Trans)glycosidases"/>
    <property type="match status" value="1"/>
</dbReference>
<dbReference type="EMBL" id="JAUIRO010000001">
    <property type="protein sequence ID" value="KAK0735044.1"/>
    <property type="molecule type" value="Genomic_DNA"/>
</dbReference>
<sequence length="897" mass="98836">MLDSIAKSLFIPDQKKAVLASVPSEMAAFIATYPPLEQVSQLKTAETTFHAVLEVPASLANEPWQLALWHSNNDRDGKGGGEWTEDFFVPTGWGNHPSTLQDVGGTLARLYFTVVLTVQSPMSFTVKFRQQPGHDWRWIRDELGLNDGIVVVDGAPIHEGDSEGLPDLIRGLNPDLSWKPVMSQCPGTRLWSVEAPVKGADGDKSTLVDIPVGVPWGKFLRWFALVRTWTPWLAPRHGKTAFELDKDAILCSFLSPEGKHLVFLGISGLGNVMGLFRSSDKGELILHVRNDDSEAGTGTILVAAGNNFESANAAVMYHARDLIASNKMAAGEIEAETKALGGGVRSAWYENWYDGLGYCTWNALGQRLTEEKVLKAVDTLADNKINIASLIIDDNWQDIDYRGDGQFQYGWNDFEAEPKTFPKGLKSLISEIRSKHKNIQHVAVWHALLGYWAGVAPEGGIAKRYKTVEVVRENSERRSFPLGGKMTVVSKEDAHRFYDDFYHFLASCGIDGVKTDAQFMVDTWVSAKARTELIHTYLDAWTIASLRHFSSHVISCMSQSPQIIFYSQLPRNRPAVVCRNSDDFFPNVPSSHPWHVWANAHNSLLTQHLNILPDWDMFQTVHDYSGFHAAARCVSGGPIYITDVPGAHDIGLIKQMTGVTPRGKTVIFRPSVLGRSLDQYVTYHDLSLLKIAAYHGRAATGTPILGLFNISTRPVTELISLSRFSGVLPSLYYIVQSHRSGKVTRPLQTSEPASLLTVSLDVRGHDILCAFPLSVFSTQAHGQVFIATLGLVGKMTGCAAILNSHATLRENGDLQVDTNLKALGVLGIYISSLPSLSLKDTVIATIQGQPIPFHAASVSKSDEHILELDIEAAWNEMGLESGWANEVEVKVFFALDK</sequence>
<keyword evidence="3" id="KW-0119">Carbohydrate metabolism</keyword>